<sequence length="248" mass="26619">MVQQLLESGTNTTGSSFYQDGFHPLHAAALTGNLPFVKMLREAGAKTANRGWIRATELHYAARSASSECVQFFLDIGISVNVQTLHGDTPLHWAAEIGNSDVIKTLLMAGADVNAEGQNANFSPLHRAVGSGQVAAAKQLINAGANVFPQRQGSDYASLIYQLVHQRGGPELLELLLELGYDINETTVLHTATWNHNEVVITQLINHGADISRRNSDGNTALHEAAKIGCTKSVKALLDGGADINERN</sequence>
<keyword evidence="3 4" id="KW-0040">ANK repeat</keyword>
<dbReference type="GeneID" id="70243013"/>
<evidence type="ECO:0000313" key="5">
    <source>
        <dbReference type="EMBL" id="KAH8693161.1"/>
    </source>
</evidence>
<dbReference type="PROSITE" id="PS50297">
    <property type="entry name" value="ANK_REP_REGION"/>
    <property type="match status" value="5"/>
</dbReference>
<feature type="repeat" description="ANK" evidence="4">
    <location>
        <begin position="120"/>
        <end position="152"/>
    </location>
</feature>
<feature type="repeat" description="ANK" evidence="4">
    <location>
        <begin position="86"/>
        <end position="118"/>
    </location>
</feature>
<dbReference type="Gene3D" id="1.25.40.20">
    <property type="entry name" value="Ankyrin repeat-containing domain"/>
    <property type="match status" value="3"/>
</dbReference>
<dbReference type="PANTHER" id="PTHR24161">
    <property type="entry name" value="ANK_REP_REGION DOMAIN-CONTAINING PROTEIN-RELATED"/>
    <property type="match status" value="1"/>
</dbReference>
<dbReference type="SMART" id="SM00248">
    <property type="entry name" value="ANK"/>
    <property type="match status" value="6"/>
</dbReference>
<feature type="non-terminal residue" evidence="5">
    <location>
        <position position="248"/>
    </location>
</feature>
<evidence type="ECO:0000256" key="1">
    <source>
        <dbReference type="ARBA" id="ARBA00012210"/>
    </source>
</evidence>
<dbReference type="RefSeq" id="XP_046069034.1">
    <property type="nucleotide sequence ID" value="XM_046212726.1"/>
</dbReference>
<dbReference type="PANTHER" id="PTHR24161:SF85">
    <property type="entry name" value="PALMITOYLTRANSFERASE HIP14"/>
    <property type="match status" value="1"/>
</dbReference>
<comment type="caution">
    <text evidence="5">The sequence shown here is derived from an EMBL/GenBank/DDBJ whole genome shotgun (WGS) entry which is preliminary data.</text>
</comment>
<dbReference type="Proteomes" id="UP001201262">
    <property type="component" value="Unassembled WGS sequence"/>
</dbReference>
<feature type="repeat" description="ANK" evidence="4">
    <location>
        <begin position="184"/>
        <end position="216"/>
    </location>
</feature>
<protein>
    <recommendedName>
        <fullName evidence="1">protein S-acyltransferase</fullName>
        <ecNumber evidence="1">2.3.1.225</ecNumber>
    </recommendedName>
</protein>
<feature type="repeat" description="ANK" evidence="4">
    <location>
        <begin position="217"/>
        <end position="248"/>
    </location>
</feature>
<dbReference type="SUPFAM" id="SSF48403">
    <property type="entry name" value="Ankyrin repeat"/>
    <property type="match status" value="1"/>
</dbReference>
<organism evidence="5 6">
    <name type="scientific">Talaromyces proteolyticus</name>
    <dbReference type="NCBI Taxonomy" id="1131652"/>
    <lineage>
        <taxon>Eukaryota</taxon>
        <taxon>Fungi</taxon>
        <taxon>Dikarya</taxon>
        <taxon>Ascomycota</taxon>
        <taxon>Pezizomycotina</taxon>
        <taxon>Eurotiomycetes</taxon>
        <taxon>Eurotiomycetidae</taxon>
        <taxon>Eurotiales</taxon>
        <taxon>Trichocomaceae</taxon>
        <taxon>Talaromyces</taxon>
        <taxon>Talaromyces sect. Bacilispori</taxon>
    </lineage>
</organism>
<keyword evidence="2" id="KW-0677">Repeat</keyword>
<dbReference type="EMBL" id="JAJTJA010000010">
    <property type="protein sequence ID" value="KAH8693161.1"/>
    <property type="molecule type" value="Genomic_DNA"/>
</dbReference>
<dbReference type="AlphaFoldDB" id="A0AAD4KK98"/>
<name>A0AAD4KK98_9EURO</name>
<dbReference type="Pfam" id="PF00023">
    <property type="entry name" value="Ank"/>
    <property type="match status" value="1"/>
</dbReference>
<feature type="repeat" description="ANK" evidence="4">
    <location>
        <begin position="53"/>
        <end position="85"/>
    </location>
</feature>
<keyword evidence="6" id="KW-1185">Reference proteome</keyword>
<accession>A0AAD4KK98</accession>
<gene>
    <name evidence="5" type="ORF">BGW36DRAFT_325914</name>
</gene>
<dbReference type="PROSITE" id="PS50088">
    <property type="entry name" value="ANK_REPEAT"/>
    <property type="match status" value="6"/>
</dbReference>
<feature type="repeat" description="ANK" evidence="4">
    <location>
        <begin position="20"/>
        <end position="45"/>
    </location>
</feature>
<evidence type="ECO:0000256" key="3">
    <source>
        <dbReference type="ARBA" id="ARBA00023043"/>
    </source>
</evidence>
<dbReference type="GO" id="GO:0019706">
    <property type="term" value="F:protein-cysteine S-palmitoyltransferase activity"/>
    <property type="evidence" value="ECO:0007669"/>
    <property type="project" value="UniProtKB-EC"/>
</dbReference>
<evidence type="ECO:0000313" key="6">
    <source>
        <dbReference type="Proteomes" id="UP001201262"/>
    </source>
</evidence>
<dbReference type="InterPro" id="IPR036770">
    <property type="entry name" value="Ankyrin_rpt-contain_sf"/>
</dbReference>
<dbReference type="Pfam" id="PF12796">
    <property type="entry name" value="Ank_2"/>
    <property type="match status" value="2"/>
</dbReference>
<dbReference type="EC" id="2.3.1.225" evidence="1"/>
<evidence type="ECO:0000256" key="2">
    <source>
        <dbReference type="ARBA" id="ARBA00022737"/>
    </source>
</evidence>
<dbReference type="InterPro" id="IPR002110">
    <property type="entry name" value="Ankyrin_rpt"/>
</dbReference>
<evidence type="ECO:0000256" key="4">
    <source>
        <dbReference type="PROSITE-ProRule" id="PRU00023"/>
    </source>
</evidence>
<proteinExistence type="predicted"/>
<dbReference type="PRINTS" id="PR01415">
    <property type="entry name" value="ANKYRIN"/>
</dbReference>
<reference evidence="5" key="1">
    <citation type="submission" date="2021-12" db="EMBL/GenBank/DDBJ databases">
        <title>Convergent genome expansion in fungi linked to evolution of root-endophyte symbiosis.</title>
        <authorList>
            <consortium name="DOE Joint Genome Institute"/>
            <person name="Ke Y.-H."/>
            <person name="Bonito G."/>
            <person name="Liao H.-L."/>
            <person name="Looney B."/>
            <person name="Rojas-Flechas A."/>
            <person name="Nash J."/>
            <person name="Hameed K."/>
            <person name="Schadt C."/>
            <person name="Martin F."/>
            <person name="Crous P.W."/>
            <person name="Miettinen O."/>
            <person name="Magnuson J.K."/>
            <person name="Labbe J."/>
            <person name="Jacobson D."/>
            <person name="Doktycz M.J."/>
            <person name="Veneault-Fourrey C."/>
            <person name="Kuo A."/>
            <person name="Mondo S."/>
            <person name="Calhoun S."/>
            <person name="Riley R."/>
            <person name="Ohm R."/>
            <person name="LaButti K."/>
            <person name="Andreopoulos B."/>
            <person name="Pangilinan J."/>
            <person name="Nolan M."/>
            <person name="Tritt A."/>
            <person name="Clum A."/>
            <person name="Lipzen A."/>
            <person name="Daum C."/>
            <person name="Barry K."/>
            <person name="Grigoriev I.V."/>
            <person name="Vilgalys R."/>
        </authorList>
    </citation>
    <scope>NUCLEOTIDE SEQUENCE</scope>
    <source>
        <strain evidence="5">PMI_201</strain>
    </source>
</reference>